<comment type="function">
    <text evidence="11 14">Involved in the type II fatty acid elongation cycle. Catalyzes the elongation of a wide range of acyl-ACP by the addition of two carbons from malonyl-ACP to an acyl acceptor. Can efficiently catalyze the conversion of palmitoleoyl-ACP (cis-hexadec-9-enoyl-ACP) to cis-vaccenoyl-ACP (cis-octadec-11-enoyl-ACP), an essential step in the thermal regulation of fatty acid composition.</text>
</comment>
<evidence type="ECO:0000256" key="13">
    <source>
        <dbReference type="ARBA" id="ARBA00047659"/>
    </source>
</evidence>
<evidence type="ECO:0000256" key="2">
    <source>
        <dbReference type="ARBA" id="ARBA00008467"/>
    </source>
</evidence>
<comment type="catalytic activity">
    <reaction evidence="12 14">
        <text>(9Z)-hexadecenoyl-[ACP] + malonyl-[ACP] + H(+) = 3-oxo-(11Z)-octadecenoyl-[ACP] + holo-[ACP] + CO2</text>
        <dbReference type="Rhea" id="RHEA:55040"/>
        <dbReference type="Rhea" id="RHEA-COMP:9623"/>
        <dbReference type="Rhea" id="RHEA-COMP:9685"/>
        <dbReference type="Rhea" id="RHEA-COMP:10800"/>
        <dbReference type="Rhea" id="RHEA-COMP:14074"/>
        <dbReference type="ChEBI" id="CHEBI:15378"/>
        <dbReference type="ChEBI" id="CHEBI:16526"/>
        <dbReference type="ChEBI" id="CHEBI:64479"/>
        <dbReference type="ChEBI" id="CHEBI:78449"/>
        <dbReference type="ChEBI" id="CHEBI:83989"/>
        <dbReference type="ChEBI" id="CHEBI:138538"/>
        <dbReference type="EC" id="2.3.1.179"/>
    </reaction>
</comment>
<dbReference type="Pfam" id="PF00109">
    <property type="entry name" value="ketoacyl-synt"/>
    <property type="match status" value="1"/>
</dbReference>
<evidence type="ECO:0000256" key="4">
    <source>
        <dbReference type="ARBA" id="ARBA00014657"/>
    </source>
</evidence>
<dbReference type="Pfam" id="PF02801">
    <property type="entry name" value="Ketoacyl-synt_C"/>
    <property type="match status" value="1"/>
</dbReference>
<keyword evidence="6 14" id="KW-0808">Transferase</keyword>
<dbReference type="PIRSF" id="PIRSF000447">
    <property type="entry name" value="KAS_II"/>
    <property type="match status" value="1"/>
</dbReference>
<dbReference type="PROSITE" id="PS00606">
    <property type="entry name" value="KS3_1"/>
    <property type="match status" value="1"/>
</dbReference>
<evidence type="ECO:0000256" key="12">
    <source>
        <dbReference type="ARBA" id="ARBA00047318"/>
    </source>
</evidence>
<reference evidence="18" key="1">
    <citation type="journal article" date="2004" name="J. Mol. Microbiol. Biotechnol.">
        <title>A new modular polyketide synthase in the erythromycin producer Saccharopolyspora erythraea.</title>
        <authorList>
            <person name="Boakes S."/>
            <person name="Oliynyk M."/>
            <person name="Cortes J."/>
            <person name="Bohm I."/>
            <person name="Rudd B.A."/>
            <person name="Revill W.P."/>
            <person name="Staunton J."/>
            <person name="Leadlay P.F."/>
        </authorList>
    </citation>
    <scope>NUCLEOTIDE SEQUENCE</scope>
</reference>
<dbReference type="Gene3D" id="3.40.47.10">
    <property type="match status" value="2"/>
</dbReference>
<dbReference type="NCBIfam" id="NF005589">
    <property type="entry name" value="PRK07314.1"/>
    <property type="match status" value="1"/>
</dbReference>
<evidence type="ECO:0000313" key="18">
    <source>
        <dbReference type="EMBL" id="AAQ94254.1"/>
    </source>
</evidence>
<evidence type="ECO:0000256" key="1">
    <source>
        <dbReference type="ARBA" id="ARBA00005194"/>
    </source>
</evidence>
<dbReference type="EC" id="2.3.1.179" evidence="3 14"/>
<dbReference type="FunFam" id="3.40.47.10:FF:000018">
    <property type="entry name" value="3-oxoacyl-[acyl-carrier-protein] synthase 2"/>
    <property type="match status" value="1"/>
</dbReference>
<dbReference type="InterPro" id="IPR017568">
    <property type="entry name" value="3-oxoacyl-ACP_synth-2"/>
</dbReference>
<keyword evidence="9 14" id="KW-0275">Fatty acid biosynthesis</keyword>
<dbReference type="UniPathway" id="UPA00094"/>
<evidence type="ECO:0000256" key="8">
    <source>
        <dbReference type="ARBA" id="ARBA00023098"/>
    </source>
</evidence>
<dbReference type="PANTHER" id="PTHR11712:SF336">
    <property type="entry name" value="3-OXOACYL-[ACYL-CARRIER-PROTEIN] SYNTHASE, MITOCHONDRIAL"/>
    <property type="match status" value="1"/>
</dbReference>
<evidence type="ECO:0000256" key="10">
    <source>
        <dbReference type="ARBA" id="ARBA00023315"/>
    </source>
</evidence>
<comment type="similarity">
    <text evidence="2 14 16">Belongs to the thiolase-like superfamily. Beta-ketoacyl-ACP synthases family.</text>
</comment>
<dbReference type="PANTHER" id="PTHR11712">
    <property type="entry name" value="POLYKETIDE SYNTHASE-RELATED"/>
    <property type="match status" value="1"/>
</dbReference>
<keyword evidence="10 14" id="KW-0012">Acyltransferase</keyword>
<name>Q5VKR9_SACER</name>
<dbReference type="GO" id="GO:0005829">
    <property type="term" value="C:cytosol"/>
    <property type="evidence" value="ECO:0007669"/>
    <property type="project" value="TreeGrafter"/>
</dbReference>
<sequence>MTGMGVVSPLGVGTEQFHANQQLGRSAVRRVTAYDPGDDPVRIAAEVDLPEQFQFTRRDQLRTDRCTQLAIVAARLGVEEAKLDLAASDTSRIGVVIGSGMGGVGTWERNCLALHESGVRAMRTKTVPMSMINDPSASIAIRYGTTGPCTTVTTACASGADALVAAAQMIRLGEADVVLAGGAEAPLSRSVLAGFARLGALSEDNDAPESACRPFSADRTGFVMGEGAAVLVLESAEHATARGAQVRARMAGYGRSADAYHVTMPHPEAAGARAAIVAALRDAGAQPSDVDFVNAHGTGTALNDHAEALAMRAVFGTGVERIPVTATKSLTGHSLGAAGAVEAVATVQAVSSGVIPPTANLRVPDPELGIDVVHGGPREARINLALSNSFAFGGHNVVLAFAPPL</sequence>
<dbReference type="CDD" id="cd00834">
    <property type="entry name" value="KAS_I_II"/>
    <property type="match status" value="1"/>
</dbReference>
<evidence type="ECO:0000256" key="6">
    <source>
        <dbReference type="ARBA" id="ARBA00022679"/>
    </source>
</evidence>
<keyword evidence="8" id="KW-0443">Lipid metabolism</keyword>
<dbReference type="GO" id="GO:0030497">
    <property type="term" value="P:fatty acid elongation"/>
    <property type="evidence" value="ECO:0007669"/>
    <property type="project" value="UniProtKB-ARBA"/>
</dbReference>
<dbReference type="InterPro" id="IPR014031">
    <property type="entry name" value="Ketoacyl_synth_C"/>
</dbReference>
<evidence type="ECO:0000256" key="16">
    <source>
        <dbReference type="RuleBase" id="RU003694"/>
    </source>
</evidence>
<dbReference type="InterPro" id="IPR016039">
    <property type="entry name" value="Thiolase-like"/>
</dbReference>
<evidence type="ECO:0000256" key="5">
    <source>
        <dbReference type="ARBA" id="ARBA00022516"/>
    </source>
</evidence>
<dbReference type="InterPro" id="IPR014030">
    <property type="entry name" value="Ketoacyl_synth_N"/>
</dbReference>
<accession>Q5VKR9</accession>
<dbReference type="InterPro" id="IPR018201">
    <property type="entry name" value="Ketoacyl_synth_AS"/>
</dbReference>
<dbReference type="AlphaFoldDB" id="Q5VKR9"/>
<dbReference type="InterPro" id="IPR000794">
    <property type="entry name" value="Beta-ketoacyl_synthase"/>
</dbReference>
<keyword evidence="7" id="KW-0276">Fatty acid metabolism</keyword>
<evidence type="ECO:0000256" key="3">
    <source>
        <dbReference type="ARBA" id="ARBA00012356"/>
    </source>
</evidence>
<dbReference type="EMBL" id="AY330485">
    <property type="protein sequence ID" value="AAQ94254.1"/>
    <property type="molecule type" value="Genomic_DNA"/>
</dbReference>
<evidence type="ECO:0000256" key="14">
    <source>
        <dbReference type="PIRNR" id="PIRNR000447"/>
    </source>
</evidence>
<dbReference type="GO" id="GO:0004315">
    <property type="term" value="F:3-oxoacyl-[acyl-carrier-protein] synthase activity"/>
    <property type="evidence" value="ECO:0007669"/>
    <property type="project" value="UniProtKB-EC"/>
</dbReference>
<comment type="pathway">
    <text evidence="1 14">Lipid metabolism; fatty acid biosynthesis.</text>
</comment>
<evidence type="ECO:0000256" key="15">
    <source>
        <dbReference type="PIRSR" id="PIRSR000447-1"/>
    </source>
</evidence>
<dbReference type="FunFam" id="3.40.47.10:FF:000029">
    <property type="entry name" value="3-oxoacyl-[acyl-carrier-protein] synthase 1"/>
    <property type="match status" value="1"/>
</dbReference>
<dbReference type="PROSITE" id="PS52004">
    <property type="entry name" value="KS3_2"/>
    <property type="match status" value="1"/>
</dbReference>
<feature type="active site" description="For beta-ketoacyl synthase activity" evidence="15">
    <location>
        <position position="156"/>
    </location>
</feature>
<evidence type="ECO:0000259" key="17">
    <source>
        <dbReference type="PROSITE" id="PS52004"/>
    </source>
</evidence>
<proteinExistence type="inferred from homology"/>
<keyword evidence="5 14" id="KW-0444">Lipid biosynthesis</keyword>
<evidence type="ECO:0000256" key="7">
    <source>
        <dbReference type="ARBA" id="ARBA00022832"/>
    </source>
</evidence>
<dbReference type="InterPro" id="IPR020841">
    <property type="entry name" value="PKS_Beta-ketoAc_synthase_dom"/>
</dbReference>
<evidence type="ECO:0000256" key="9">
    <source>
        <dbReference type="ARBA" id="ARBA00023160"/>
    </source>
</evidence>
<dbReference type="SMART" id="SM00825">
    <property type="entry name" value="PKS_KS"/>
    <property type="match status" value="1"/>
</dbReference>
<comment type="catalytic activity">
    <reaction evidence="13 14">
        <text>a fatty acyl-[ACP] + malonyl-[ACP] + H(+) = a 3-oxoacyl-[ACP] + holo-[ACP] + CO2</text>
        <dbReference type="Rhea" id="RHEA:22836"/>
        <dbReference type="Rhea" id="RHEA-COMP:9623"/>
        <dbReference type="Rhea" id="RHEA-COMP:9685"/>
        <dbReference type="Rhea" id="RHEA-COMP:9916"/>
        <dbReference type="Rhea" id="RHEA-COMP:14125"/>
        <dbReference type="ChEBI" id="CHEBI:15378"/>
        <dbReference type="ChEBI" id="CHEBI:16526"/>
        <dbReference type="ChEBI" id="CHEBI:64479"/>
        <dbReference type="ChEBI" id="CHEBI:78449"/>
        <dbReference type="ChEBI" id="CHEBI:78776"/>
        <dbReference type="ChEBI" id="CHEBI:138651"/>
    </reaction>
</comment>
<feature type="domain" description="Ketosynthase family 3 (KS3)" evidence="17">
    <location>
        <begin position="1"/>
        <end position="403"/>
    </location>
</feature>
<dbReference type="SUPFAM" id="SSF53901">
    <property type="entry name" value="Thiolase-like"/>
    <property type="match status" value="2"/>
</dbReference>
<evidence type="ECO:0000256" key="11">
    <source>
        <dbReference type="ARBA" id="ARBA00024006"/>
    </source>
</evidence>
<protein>
    <recommendedName>
        <fullName evidence="4 14">3-oxoacyl-[acyl-carrier-protein] synthase 2</fullName>
        <ecNumber evidence="3 14">2.3.1.179</ecNumber>
    </recommendedName>
</protein>
<organism evidence="18">
    <name type="scientific">Saccharopolyspora erythraea</name>
    <name type="common">Streptomyces erythraeus</name>
    <dbReference type="NCBI Taxonomy" id="1836"/>
    <lineage>
        <taxon>Bacteria</taxon>
        <taxon>Bacillati</taxon>
        <taxon>Actinomycetota</taxon>
        <taxon>Actinomycetes</taxon>
        <taxon>Pseudonocardiales</taxon>
        <taxon>Pseudonocardiaceae</taxon>
        <taxon>Saccharopolyspora</taxon>
    </lineage>
</organism>